<dbReference type="InterPro" id="IPR004152">
    <property type="entry name" value="GAT_dom"/>
</dbReference>
<dbReference type="PROSITE" id="PS50909">
    <property type="entry name" value="GAT"/>
    <property type="match status" value="1"/>
</dbReference>
<evidence type="ECO:0000256" key="1">
    <source>
        <dbReference type="ARBA" id="ARBA00004170"/>
    </source>
</evidence>
<dbReference type="SUPFAM" id="SSF48464">
    <property type="entry name" value="ENTH/VHS domain"/>
    <property type="match status" value="1"/>
</dbReference>
<feature type="compositionally biased region" description="Low complexity" evidence="6">
    <location>
        <begin position="548"/>
        <end position="559"/>
    </location>
</feature>
<keyword evidence="3" id="KW-0813">Transport</keyword>
<dbReference type="CDD" id="cd14231">
    <property type="entry name" value="GAT_GGA-like_plant"/>
    <property type="match status" value="1"/>
</dbReference>
<dbReference type="CDD" id="cd03561">
    <property type="entry name" value="VHS"/>
    <property type="match status" value="1"/>
</dbReference>
<dbReference type="Proteomes" id="UP000594263">
    <property type="component" value="Unplaced"/>
</dbReference>
<dbReference type="InterPro" id="IPR038425">
    <property type="entry name" value="GAT_sf"/>
</dbReference>
<comment type="similarity">
    <text evidence="2">Belongs to the TOM1 family.</text>
</comment>
<dbReference type="Pfam" id="PF03127">
    <property type="entry name" value="GAT"/>
    <property type="match status" value="1"/>
</dbReference>
<reference evidence="9" key="1">
    <citation type="submission" date="2021-01" db="UniProtKB">
        <authorList>
            <consortium name="EnsemblPlants"/>
        </authorList>
    </citation>
    <scope>IDENTIFICATION</scope>
</reference>
<feature type="compositionally biased region" description="Low complexity" evidence="6">
    <location>
        <begin position="656"/>
        <end position="666"/>
    </location>
</feature>
<dbReference type="Gene3D" id="1.20.58.160">
    <property type="match status" value="1"/>
</dbReference>
<evidence type="ECO:0000256" key="6">
    <source>
        <dbReference type="SAM" id="MobiDB-lite"/>
    </source>
</evidence>
<evidence type="ECO:0000259" key="7">
    <source>
        <dbReference type="PROSITE" id="PS50179"/>
    </source>
</evidence>
<feature type="compositionally biased region" description="Low complexity" evidence="6">
    <location>
        <begin position="506"/>
        <end position="523"/>
    </location>
</feature>
<dbReference type="Gramene" id="Kaladp0094s0094.1.v1.1">
    <property type="protein sequence ID" value="Kaladp0094s0094.1.v1.1"/>
    <property type="gene ID" value="Kaladp0094s0094.v1.1"/>
</dbReference>
<feature type="compositionally biased region" description="Gly residues" evidence="6">
    <location>
        <begin position="667"/>
        <end position="678"/>
    </location>
</feature>
<dbReference type="EnsemblPlants" id="Kaladp0094s0094.1.v1.1">
    <property type="protein sequence ID" value="Kaladp0094s0094.1.v1.1"/>
    <property type="gene ID" value="Kaladp0094s0094.v1.1"/>
</dbReference>
<dbReference type="PANTHER" id="PTHR45898">
    <property type="entry name" value="TOM1-LIKE PROTEIN"/>
    <property type="match status" value="1"/>
</dbReference>
<feature type="region of interest" description="Disordered" evidence="6">
    <location>
        <begin position="653"/>
        <end position="678"/>
    </location>
</feature>
<feature type="region of interest" description="Disordered" evidence="6">
    <location>
        <begin position="281"/>
        <end position="339"/>
    </location>
</feature>
<keyword evidence="10" id="KW-1185">Reference proteome</keyword>
<dbReference type="Pfam" id="PF00790">
    <property type="entry name" value="VHS"/>
    <property type="match status" value="1"/>
</dbReference>
<dbReference type="AlphaFoldDB" id="A0A7N0V078"/>
<dbReference type="SMART" id="SM00288">
    <property type="entry name" value="VHS"/>
    <property type="match status" value="1"/>
</dbReference>
<dbReference type="FunFam" id="1.25.40.90:FF:000028">
    <property type="entry name" value="TOM1-like protein 2"/>
    <property type="match status" value="1"/>
</dbReference>
<dbReference type="GO" id="GO:0043328">
    <property type="term" value="P:protein transport to vacuole involved in ubiquitin-dependent protein catabolic process via the multivesicular body sorting pathway"/>
    <property type="evidence" value="ECO:0007669"/>
    <property type="project" value="InterPro"/>
</dbReference>
<evidence type="ECO:0000259" key="8">
    <source>
        <dbReference type="PROSITE" id="PS50909"/>
    </source>
</evidence>
<evidence type="ECO:0000256" key="5">
    <source>
        <dbReference type="ARBA" id="ARBA00023136"/>
    </source>
</evidence>
<dbReference type="SUPFAM" id="SSF89009">
    <property type="entry name" value="GAT-like domain"/>
    <property type="match status" value="1"/>
</dbReference>
<dbReference type="GO" id="GO:0043130">
    <property type="term" value="F:ubiquitin binding"/>
    <property type="evidence" value="ECO:0007669"/>
    <property type="project" value="InterPro"/>
</dbReference>
<dbReference type="PROSITE" id="PS50179">
    <property type="entry name" value="VHS"/>
    <property type="match status" value="1"/>
</dbReference>
<sequence>MMSSSSSSSSAAVRVDKATSDLLIQPDWTMNMEICDSLNSNHWQAKDVVKALKKRLQHKSSTVQLLALTLLETMVKNCGDYVHFQIVDRNILQEMVKIVRKKADTNVRNKILVLLDSWQESFGGPGGKYPQYYWTYEELKRSGVQFPKCSQDAAPICAPQVTHPPIRHNQPSYGMPSNASTRLDEAMASEMDSLSLTGLDAMGRVAELLTDMLRAVNPSDREAVKDELIVDLVDQCRSNQKRLMQMLTSTGDEEVLATGLELNDNLQSVLAKHDAIASGLPSPIHNQIADTSSQSTDAGTSSVGDQDKAPEVAPNSKSIVPVGPNASSQVEDVDDEEDDFAQLARRHSKHQNSEAGNMENLLSSTTVTSHESASPEADVSPHSNALVLADPPPPVRATKEQDMIDVLSLALTKSPHSPEPPAQSIHETPVSPTTQVHPNGFQLYSGQVAYGNYAAPWTPPQTETQSQLQTHPQQFHHRNNFHQRCGLSLSTRQPPFQPGQPHHLHQQQYARLQSSEEQLLQQQAPESRNALSQPQAMHPQTVPSQARPQLPSSQYPPQYSPGYIPPPWAATPGYYSNQRPMLHNNPPLNHGSSSFTPTQVPRSQQYNSGSSVNGDPRMSSSPATAAPVTGQKPFIPSYRLFEDLDVFRHTDGRVKVSSSSGSPSISGGPGQGIVGGNK</sequence>
<name>A0A7N0V078_KALFE</name>
<dbReference type="GO" id="GO:0005737">
    <property type="term" value="C:cytoplasm"/>
    <property type="evidence" value="ECO:0007669"/>
    <property type="project" value="UniProtKB-ARBA"/>
</dbReference>
<evidence type="ECO:0000256" key="3">
    <source>
        <dbReference type="ARBA" id="ARBA00022448"/>
    </source>
</evidence>
<dbReference type="GO" id="GO:0035091">
    <property type="term" value="F:phosphatidylinositol binding"/>
    <property type="evidence" value="ECO:0007669"/>
    <property type="project" value="InterPro"/>
</dbReference>
<comment type="subcellular location">
    <subcellularLocation>
        <location evidence="1">Membrane</location>
        <topology evidence="1">Peripheral membrane protein</topology>
    </subcellularLocation>
</comment>
<dbReference type="Gene3D" id="1.25.40.90">
    <property type="match status" value="1"/>
</dbReference>
<feature type="domain" description="VHS" evidence="7">
    <location>
        <begin position="18"/>
        <end position="147"/>
    </location>
</feature>
<dbReference type="GO" id="GO:0016020">
    <property type="term" value="C:membrane"/>
    <property type="evidence" value="ECO:0007669"/>
    <property type="project" value="UniProtKB-SubCell"/>
</dbReference>
<feature type="region of interest" description="Disordered" evidence="6">
    <location>
        <begin position="365"/>
        <end position="385"/>
    </location>
</feature>
<organism evidence="9 10">
    <name type="scientific">Kalanchoe fedtschenkoi</name>
    <name type="common">Lavender scallops</name>
    <name type="synonym">South American air plant</name>
    <dbReference type="NCBI Taxonomy" id="63787"/>
    <lineage>
        <taxon>Eukaryota</taxon>
        <taxon>Viridiplantae</taxon>
        <taxon>Streptophyta</taxon>
        <taxon>Embryophyta</taxon>
        <taxon>Tracheophyta</taxon>
        <taxon>Spermatophyta</taxon>
        <taxon>Magnoliopsida</taxon>
        <taxon>eudicotyledons</taxon>
        <taxon>Gunneridae</taxon>
        <taxon>Pentapetalae</taxon>
        <taxon>Saxifragales</taxon>
        <taxon>Crassulaceae</taxon>
        <taxon>Kalanchoe</taxon>
    </lineage>
</organism>
<dbReference type="PANTHER" id="PTHR45898:SF2">
    <property type="entry name" value="TOM1-LIKE PROTEIN 6"/>
    <property type="match status" value="1"/>
</dbReference>
<dbReference type="InterPro" id="IPR008942">
    <property type="entry name" value="ENTH_VHS"/>
</dbReference>
<keyword evidence="4" id="KW-0653">Protein transport</keyword>
<evidence type="ECO:0000313" key="9">
    <source>
        <dbReference type="EnsemblPlants" id="Kaladp0094s0094.1.v1.1"/>
    </source>
</evidence>
<protein>
    <submittedName>
        <fullName evidence="9">Uncharacterized protein</fullName>
    </submittedName>
</protein>
<keyword evidence="5" id="KW-0472">Membrane</keyword>
<evidence type="ECO:0000256" key="2">
    <source>
        <dbReference type="ARBA" id="ARBA00007708"/>
    </source>
</evidence>
<feature type="compositionally biased region" description="Polar residues" evidence="6">
    <location>
        <begin position="524"/>
        <end position="535"/>
    </location>
</feature>
<feature type="region of interest" description="Disordered" evidence="6">
    <location>
        <begin position="413"/>
        <end position="433"/>
    </location>
</feature>
<evidence type="ECO:0000313" key="10">
    <source>
        <dbReference type="Proteomes" id="UP000594263"/>
    </source>
</evidence>
<dbReference type="InterPro" id="IPR002014">
    <property type="entry name" value="VHS_dom"/>
</dbReference>
<feature type="domain" description="GAT" evidence="8">
    <location>
        <begin position="190"/>
        <end position="278"/>
    </location>
</feature>
<dbReference type="OMA" id="VHYQIAE"/>
<feature type="compositionally biased region" description="Polar residues" evidence="6">
    <location>
        <begin position="586"/>
        <end position="623"/>
    </location>
</feature>
<evidence type="ECO:0000256" key="4">
    <source>
        <dbReference type="ARBA" id="ARBA00022927"/>
    </source>
</evidence>
<feature type="compositionally biased region" description="Polar residues" evidence="6">
    <location>
        <begin position="284"/>
        <end position="304"/>
    </location>
</feature>
<dbReference type="InterPro" id="IPR044836">
    <property type="entry name" value="TOL_plant"/>
</dbReference>
<feature type="region of interest" description="Disordered" evidence="6">
    <location>
        <begin position="488"/>
        <end position="559"/>
    </location>
</feature>
<proteinExistence type="inferred from homology"/>
<feature type="region of interest" description="Disordered" evidence="6">
    <location>
        <begin position="579"/>
        <end position="634"/>
    </location>
</feature>
<accession>A0A7N0V078</accession>